<dbReference type="Proteomes" id="UP000697127">
    <property type="component" value="Unassembled WGS sequence"/>
</dbReference>
<sequence length="298" mass="35009">MKSIDSLNSFLNILEGKNEEKEKEKQILLLVRPSFEQYVDTISSLYKYLEYPISENIKMTELKSGVLNYTYTKSSSNDNNRTIVEVYTIFNPTKKNFNTDQQLVNILQKYSSKINALIFINCAIDEITNQVNSIDNDDSIPESQFIKDYIIPILHKKIDPFFNIIPISEWKSCNIIISNVSKWSYRSTSVQIIDFIQQFLRSLLHYQYTSDTYKSRNGFLAYFPFDISDDSIKTIQIWNQLLSETKTSSIMEEKEDNLIKYNDIFFQANQDSLRKITILDDSFQYSDWLSIWNESSNE</sequence>
<keyword evidence="2" id="KW-1185">Reference proteome</keyword>
<comment type="caution">
    <text evidence="1">The sequence shown here is derived from an EMBL/GenBank/DDBJ whole genome shotgun (WGS) entry which is preliminary data.</text>
</comment>
<reference evidence="1" key="1">
    <citation type="submission" date="2020-11" db="EMBL/GenBank/DDBJ databases">
        <title>Kefir isolates.</title>
        <authorList>
            <person name="Marcisauskas S."/>
            <person name="Kim Y."/>
            <person name="Blasche S."/>
        </authorList>
    </citation>
    <scope>NUCLEOTIDE SEQUENCE</scope>
    <source>
        <strain evidence="1">Olga-1</strain>
    </source>
</reference>
<evidence type="ECO:0000313" key="2">
    <source>
        <dbReference type="Proteomes" id="UP000697127"/>
    </source>
</evidence>
<dbReference type="AlphaFoldDB" id="A0A9P6WNC7"/>
<organism evidence="1 2">
    <name type="scientific">Pichia californica</name>
    <dbReference type="NCBI Taxonomy" id="460514"/>
    <lineage>
        <taxon>Eukaryota</taxon>
        <taxon>Fungi</taxon>
        <taxon>Dikarya</taxon>
        <taxon>Ascomycota</taxon>
        <taxon>Saccharomycotina</taxon>
        <taxon>Pichiomycetes</taxon>
        <taxon>Pichiales</taxon>
        <taxon>Pichiaceae</taxon>
        <taxon>Pichia</taxon>
    </lineage>
</organism>
<accession>A0A9P6WNC7</accession>
<evidence type="ECO:0000313" key="1">
    <source>
        <dbReference type="EMBL" id="KAG0690315.1"/>
    </source>
</evidence>
<gene>
    <name evidence="1" type="ORF">C6P40_003239</name>
</gene>
<dbReference type="EMBL" id="PUHW01000036">
    <property type="protein sequence ID" value="KAG0690315.1"/>
    <property type="molecule type" value="Genomic_DNA"/>
</dbReference>
<proteinExistence type="predicted"/>
<name>A0A9P6WNC7_9ASCO</name>
<protein>
    <submittedName>
        <fullName evidence="1">Uncharacterized protein</fullName>
    </submittedName>
</protein>